<dbReference type="EMBL" id="SMAJ01000002">
    <property type="protein sequence ID" value="TCT10196.1"/>
    <property type="molecule type" value="Genomic_DNA"/>
</dbReference>
<proteinExistence type="predicted"/>
<name>A0A4R3MAE0_9BURK</name>
<gene>
    <name evidence="3" type="ORF">EDC26_102152</name>
</gene>
<feature type="compositionally biased region" description="Gly residues" evidence="1">
    <location>
        <begin position="40"/>
        <end position="49"/>
    </location>
</feature>
<evidence type="ECO:0000256" key="2">
    <source>
        <dbReference type="SAM" id="SignalP"/>
    </source>
</evidence>
<feature type="region of interest" description="Disordered" evidence="1">
    <location>
        <begin position="26"/>
        <end position="49"/>
    </location>
</feature>
<dbReference type="PROSITE" id="PS51257">
    <property type="entry name" value="PROKAR_LIPOPROTEIN"/>
    <property type="match status" value="1"/>
</dbReference>
<keyword evidence="2" id="KW-0732">Signal</keyword>
<organism evidence="3 4">
    <name type="scientific">Paralcaligenes ureilyticus</name>
    <dbReference type="NCBI Taxonomy" id="627131"/>
    <lineage>
        <taxon>Bacteria</taxon>
        <taxon>Pseudomonadati</taxon>
        <taxon>Pseudomonadota</taxon>
        <taxon>Betaproteobacteria</taxon>
        <taxon>Burkholderiales</taxon>
        <taxon>Alcaligenaceae</taxon>
        <taxon>Paralcaligenes</taxon>
    </lineage>
</organism>
<dbReference type="Proteomes" id="UP000295525">
    <property type="component" value="Unassembled WGS sequence"/>
</dbReference>
<comment type="caution">
    <text evidence="3">The sequence shown here is derived from an EMBL/GenBank/DDBJ whole genome shotgun (WGS) entry which is preliminary data.</text>
</comment>
<feature type="signal peptide" evidence="2">
    <location>
        <begin position="1"/>
        <end position="23"/>
    </location>
</feature>
<feature type="chain" id="PRO_5020995325" description="Lipoprotein" evidence="2">
    <location>
        <begin position="24"/>
        <end position="49"/>
    </location>
</feature>
<feature type="compositionally biased region" description="Polar residues" evidence="1">
    <location>
        <begin position="28"/>
        <end position="39"/>
    </location>
</feature>
<dbReference type="AlphaFoldDB" id="A0A4R3MAE0"/>
<evidence type="ECO:0000313" key="3">
    <source>
        <dbReference type="EMBL" id="TCT10196.1"/>
    </source>
</evidence>
<keyword evidence="4" id="KW-1185">Reference proteome</keyword>
<sequence length="49" mass="4598">MNAGKLFLAFLVVVAALVSGCTAGDGTYHSSASPMSSDTGSGGGGGGAY</sequence>
<evidence type="ECO:0000313" key="4">
    <source>
        <dbReference type="Proteomes" id="UP000295525"/>
    </source>
</evidence>
<evidence type="ECO:0008006" key="5">
    <source>
        <dbReference type="Google" id="ProtNLM"/>
    </source>
</evidence>
<accession>A0A4R3MAE0</accession>
<protein>
    <recommendedName>
        <fullName evidence="5">Lipoprotein</fullName>
    </recommendedName>
</protein>
<reference evidence="3 4" key="1">
    <citation type="submission" date="2019-03" db="EMBL/GenBank/DDBJ databases">
        <title>Genomic Encyclopedia of Type Strains, Phase IV (KMG-IV): sequencing the most valuable type-strain genomes for metagenomic binning, comparative biology and taxonomic classification.</title>
        <authorList>
            <person name="Goeker M."/>
        </authorList>
    </citation>
    <scope>NUCLEOTIDE SEQUENCE [LARGE SCALE GENOMIC DNA]</scope>
    <source>
        <strain evidence="3 4">DSM 24591</strain>
    </source>
</reference>
<evidence type="ECO:0000256" key="1">
    <source>
        <dbReference type="SAM" id="MobiDB-lite"/>
    </source>
</evidence>